<comment type="subunit">
    <text evidence="6">Heterotrimer; composed of a catalytic MAT2A homodimer that binds one regulatory MAT2B chain. Heterohexamer; composed of a central, catalytic MAT2A homotetramer flanked on either side by a regulatory MAT2B chain. NADP binding increases the affinity for MAT2A.</text>
</comment>
<dbReference type="InterPro" id="IPR005913">
    <property type="entry name" value="dTDP_dehydrorham_reduct"/>
</dbReference>
<dbReference type="CDD" id="cd05254">
    <property type="entry name" value="dTDP_HR_like_SDR_e"/>
    <property type="match status" value="1"/>
</dbReference>
<dbReference type="FunFam" id="3.40.50.720:FF:000357">
    <property type="entry name" value="Methionine adenosyltransferase 2 subunit beta"/>
    <property type="match status" value="1"/>
</dbReference>
<comment type="caution">
    <text evidence="8">The sequence shown here is derived from an EMBL/GenBank/DDBJ whole genome shotgun (WGS) entry which is preliminary data.</text>
</comment>
<dbReference type="InterPro" id="IPR029903">
    <property type="entry name" value="RmlD-like-bd"/>
</dbReference>
<dbReference type="GO" id="GO:0048269">
    <property type="term" value="C:methionine adenosyltransferase complex"/>
    <property type="evidence" value="ECO:0007669"/>
    <property type="project" value="TreeGrafter"/>
</dbReference>
<dbReference type="Pfam" id="PF04321">
    <property type="entry name" value="RmlD_sub_bind"/>
    <property type="match status" value="1"/>
</dbReference>
<organism evidence="8 9">
    <name type="scientific">Larinioides sclopetarius</name>
    <dbReference type="NCBI Taxonomy" id="280406"/>
    <lineage>
        <taxon>Eukaryota</taxon>
        <taxon>Metazoa</taxon>
        <taxon>Ecdysozoa</taxon>
        <taxon>Arthropoda</taxon>
        <taxon>Chelicerata</taxon>
        <taxon>Arachnida</taxon>
        <taxon>Araneae</taxon>
        <taxon>Araneomorphae</taxon>
        <taxon>Entelegynae</taxon>
        <taxon>Araneoidea</taxon>
        <taxon>Araneidae</taxon>
        <taxon>Larinioides</taxon>
    </lineage>
</organism>
<protein>
    <recommendedName>
        <fullName evidence="3">Methionine adenosyltransferase 2 subunit beta</fullName>
    </recommendedName>
    <alternativeName>
        <fullName evidence="4">Methionine adenosyltransferase II beta</fullName>
    </alternativeName>
</protein>
<evidence type="ECO:0000256" key="1">
    <source>
        <dbReference type="ARBA" id="ARBA00005224"/>
    </source>
</evidence>
<evidence type="ECO:0000256" key="4">
    <source>
        <dbReference type="ARBA" id="ARBA00029977"/>
    </source>
</evidence>
<dbReference type="Gene3D" id="3.40.50.720">
    <property type="entry name" value="NAD(P)-binding Rossmann-like Domain"/>
    <property type="match status" value="1"/>
</dbReference>
<comment type="similarity">
    <text evidence="2">Belongs to the dTDP-4-dehydrorhamnose reductase family. MAT2B subfamily.</text>
</comment>
<comment type="function">
    <text evidence="5">Regulatory subunit of S-adenosylmethionine synthetase 2, an enzyme that catalyzes the formation of S-adenosylmethionine from methionine and ATP. Regulates MAT2A catalytic activity by changing its kinetic properties, increasing its affinity for L-methionine. Can bind NADP (in vitro).</text>
</comment>
<evidence type="ECO:0000256" key="3">
    <source>
        <dbReference type="ARBA" id="ARBA00021596"/>
    </source>
</evidence>
<evidence type="ECO:0000313" key="9">
    <source>
        <dbReference type="Proteomes" id="UP001497382"/>
    </source>
</evidence>
<evidence type="ECO:0000313" key="8">
    <source>
        <dbReference type="EMBL" id="CAL1261428.1"/>
    </source>
</evidence>
<evidence type="ECO:0000256" key="6">
    <source>
        <dbReference type="ARBA" id="ARBA00046786"/>
    </source>
</evidence>
<comment type="pathway">
    <text evidence="1">Amino-acid biosynthesis; S-adenosyl-L-methionine biosynthesis; S-adenosyl-L-methionine from L-methionine: step 1/1.</text>
</comment>
<keyword evidence="9" id="KW-1185">Reference proteome</keyword>
<dbReference type="PANTHER" id="PTHR10491">
    <property type="entry name" value="DTDP-4-DEHYDRORHAMNOSE REDUCTASE"/>
    <property type="match status" value="1"/>
</dbReference>
<dbReference type="GO" id="GO:0048270">
    <property type="term" value="F:methionine adenosyltransferase regulator activity"/>
    <property type="evidence" value="ECO:0007669"/>
    <property type="project" value="TreeGrafter"/>
</dbReference>
<evidence type="ECO:0000256" key="2">
    <source>
        <dbReference type="ARBA" id="ARBA00008656"/>
    </source>
</evidence>
<dbReference type="AlphaFoldDB" id="A0AAV1YU71"/>
<evidence type="ECO:0000256" key="5">
    <source>
        <dbReference type="ARBA" id="ARBA00045998"/>
    </source>
</evidence>
<dbReference type="EMBL" id="CAXIEN010000002">
    <property type="protein sequence ID" value="CAL1261428.1"/>
    <property type="molecule type" value="Genomic_DNA"/>
</dbReference>
<feature type="domain" description="RmlD-like substrate binding" evidence="7">
    <location>
        <begin position="1"/>
        <end position="288"/>
    </location>
</feature>
<accession>A0AAV1YU71</accession>
<dbReference type="InterPro" id="IPR036291">
    <property type="entry name" value="NAD(P)-bd_dom_sf"/>
</dbReference>
<sequence length="294" mass="33121">MNVIVTGASGLLGRAVVAEFKRNSWKVLGLARTRVRDDLVQIELADINAVSRIVREFKPHAIVHCAAERSPDKIQENPSRYEKLNVAVPRELAKLADEVKAVFVFISTDYVFSGENPPYREDDMVDPLNAYGVSKVKAEQAVIMNNSDSCILRIPVLYGGEESIEESAVSVLINSIKMNVQVQVSNLEIRFPSHTKDVAGIIYELVQRKLQDKSLKSNIYQWCGSEPFTKYEMACIIAETFGQDHDHLVPVNVASPGTPRPMNCQMSCERLENLGIRRNTRFVDGIEDFRKFFE</sequence>
<dbReference type="PANTHER" id="PTHR10491:SF4">
    <property type="entry name" value="METHIONINE ADENOSYLTRANSFERASE 2 SUBUNIT BETA"/>
    <property type="match status" value="1"/>
</dbReference>
<proteinExistence type="inferred from homology"/>
<dbReference type="SUPFAM" id="SSF51735">
    <property type="entry name" value="NAD(P)-binding Rossmann-fold domains"/>
    <property type="match status" value="1"/>
</dbReference>
<gene>
    <name evidence="8" type="ORF">LARSCL_LOCUS388</name>
</gene>
<evidence type="ECO:0000259" key="7">
    <source>
        <dbReference type="Pfam" id="PF04321"/>
    </source>
</evidence>
<dbReference type="Proteomes" id="UP001497382">
    <property type="component" value="Unassembled WGS sequence"/>
</dbReference>
<dbReference type="GO" id="GO:0006556">
    <property type="term" value="P:S-adenosylmethionine biosynthetic process"/>
    <property type="evidence" value="ECO:0007669"/>
    <property type="project" value="TreeGrafter"/>
</dbReference>
<name>A0AAV1YU71_9ARAC</name>
<reference evidence="8 9" key="1">
    <citation type="submission" date="2024-04" db="EMBL/GenBank/DDBJ databases">
        <authorList>
            <person name="Rising A."/>
            <person name="Reimegard J."/>
            <person name="Sonavane S."/>
            <person name="Akerstrom W."/>
            <person name="Nylinder S."/>
            <person name="Hedman E."/>
            <person name="Kallberg Y."/>
        </authorList>
    </citation>
    <scope>NUCLEOTIDE SEQUENCE [LARGE SCALE GENOMIC DNA]</scope>
</reference>